<evidence type="ECO:0000256" key="1">
    <source>
        <dbReference type="ARBA" id="ARBA00005806"/>
    </source>
</evidence>
<dbReference type="AlphaFoldDB" id="A0A645J0M4"/>
<dbReference type="PANTHER" id="PTHR30548">
    <property type="entry name" value="2-HYDROXYGLUTARYL-COA DEHYDRATASE, D-COMPONENT-RELATED"/>
    <property type="match status" value="1"/>
</dbReference>
<reference evidence="2" key="1">
    <citation type="submission" date="2019-08" db="EMBL/GenBank/DDBJ databases">
        <authorList>
            <person name="Kucharzyk K."/>
            <person name="Murdoch R.W."/>
            <person name="Higgins S."/>
            <person name="Loffler F."/>
        </authorList>
    </citation>
    <scope>NUCLEOTIDE SEQUENCE</scope>
</reference>
<dbReference type="InterPro" id="IPR010327">
    <property type="entry name" value="FldB/FldC_alpha/beta"/>
</dbReference>
<comment type="caution">
    <text evidence="2">The sequence shown here is derived from an EMBL/GenBank/DDBJ whole genome shotgun (WGS) entry which is preliminary data.</text>
</comment>
<name>A0A645J0M4_9ZZZZ</name>
<proteinExistence type="inferred from homology"/>
<gene>
    <name evidence="2" type="ORF">SDC9_204651</name>
</gene>
<protein>
    <recommendedName>
        <fullName evidence="3">2-hydroxyacyl-CoA dehydratase</fullName>
    </recommendedName>
</protein>
<dbReference type="EMBL" id="VSSQ01127906">
    <property type="protein sequence ID" value="MPN56957.1"/>
    <property type="molecule type" value="Genomic_DNA"/>
</dbReference>
<evidence type="ECO:0008006" key="3">
    <source>
        <dbReference type="Google" id="ProtNLM"/>
    </source>
</evidence>
<accession>A0A645J0M4</accession>
<comment type="similarity">
    <text evidence="1">Belongs to the FldB/FldC dehydratase alpha/beta subunit family.</text>
</comment>
<organism evidence="2">
    <name type="scientific">bioreactor metagenome</name>
    <dbReference type="NCBI Taxonomy" id="1076179"/>
    <lineage>
        <taxon>unclassified sequences</taxon>
        <taxon>metagenomes</taxon>
        <taxon>ecological metagenomes</taxon>
    </lineage>
</organism>
<evidence type="ECO:0000313" key="2">
    <source>
        <dbReference type="EMBL" id="MPN56957.1"/>
    </source>
</evidence>
<dbReference type="Pfam" id="PF06050">
    <property type="entry name" value="HGD-D"/>
    <property type="match status" value="1"/>
</dbReference>
<dbReference type="Gene3D" id="3.40.50.11900">
    <property type="match status" value="1"/>
</dbReference>
<sequence length="130" mass="14237">MYRRLSLSRRVRITACDMSYEGLAPMDPDRPYESMAARMVYSGFNGSAEHRVKAAIRTARTVGADGVVYFCHWGCKATLGAAQMVKQSLEAAGFPTLILDGDGCDPRNSSDGQVSTRLDAFLELLEGRKP</sequence>
<dbReference type="PANTHER" id="PTHR30548:SF2">
    <property type="entry name" value="2-HYDROXYACYL-COA DEHYDRATASE,D-COMPONENT"/>
    <property type="match status" value="1"/>
</dbReference>